<dbReference type="Gene3D" id="1.10.3110.10">
    <property type="entry name" value="protoporphyrinogen ix oxidase, domain 3"/>
    <property type="match status" value="1"/>
</dbReference>
<proteinExistence type="predicted"/>
<sequence length="410" mass="45874">MKKISVIGAGFAGLTVSLRLAQKGYAVDLYESSSRVGGLLGTDRTEHGIAEHAANALIRTERAEKLFQELGITPSYPLDSSKKRFIFRYTPRKWPLTFLETLFFISKFLPKFLFSKSSLKPRDQETLENWGRRNLGATATEYLLGPAMQGIYGNEISGLSSKLILSPLFSGRREKYKGLLTGPGGMQDLINKIELRLKELGVHIHTNSSVDLKNLQGVVIIATPANVAAQLLEDTHAELSAILTKIRMSSLMSSTLFFSKAQETYKGFGCLIPRGFGIKTMGILMNSYIFKDRDKTYNETWIMGGVKEEQLLEMSDEAILKLIAEERFQVLGAKQSLLEYRINRWNKALPYYDLHLEEAQKKMADLNLTLAIEADAKKIFLHGNYLSGIGLSKILERSDLLAAEIGRQHG</sequence>
<dbReference type="InterPro" id="IPR002937">
    <property type="entry name" value="Amino_oxidase"/>
</dbReference>
<evidence type="ECO:0000313" key="2">
    <source>
        <dbReference type="EMBL" id="MDG0815303.1"/>
    </source>
</evidence>
<dbReference type="Proteomes" id="UP001152321">
    <property type="component" value="Unassembled WGS sequence"/>
</dbReference>
<accession>A0ABT6DEP6</accession>
<name>A0ABT6DEP6_9BACT</name>
<dbReference type="SUPFAM" id="SSF54373">
    <property type="entry name" value="FAD-linked reductases, C-terminal domain"/>
    <property type="match status" value="1"/>
</dbReference>
<dbReference type="PRINTS" id="PR00419">
    <property type="entry name" value="ADXRDTASE"/>
</dbReference>
<dbReference type="InterPro" id="IPR036188">
    <property type="entry name" value="FAD/NAD-bd_sf"/>
</dbReference>
<comment type="caution">
    <text evidence="2">The sequence shown here is derived from an EMBL/GenBank/DDBJ whole genome shotgun (WGS) entry which is preliminary data.</text>
</comment>
<dbReference type="Pfam" id="PF01593">
    <property type="entry name" value="Amino_oxidase"/>
    <property type="match status" value="1"/>
</dbReference>
<dbReference type="PANTHER" id="PTHR42923">
    <property type="entry name" value="PROTOPORPHYRINOGEN OXIDASE"/>
    <property type="match status" value="1"/>
</dbReference>
<dbReference type="Gene3D" id="3.90.660.20">
    <property type="entry name" value="Protoporphyrinogen oxidase, mitochondrial, domain 2"/>
    <property type="match status" value="1"/>
</dbReference>
<dbReference type="SUPFAM" id="SSF51905">
    <property type="entry name" value="FAD/NAD(P)-binding domain"/>
    <property type="match status" value="1"/>
</dbReference>
<gene>
    <name evidence="2" type="ORF">NWE73_02950</name>
</gene>
<protein>
    <submittedName>
        <fullName evidence="2">FAD-dependent oxidoreductase</fullName>
    </submittedName>
</protein>
<dbReference type="InterPro" id="IPR050464">
    <property type="entry name" value="Zeta_carotene_desat/Oxidored"/>
</dbReference>
<dbReference type="EMBL" id="JANRMI010000001">
    <property type="protein sequence ID" value="MDG0815303.1"/>
    <property type="molecule type" value="Genomic_DNA"/>
</dbReference>
<dbReference type="PANTHER" id="PTHR42923:SF3">
    <property type="entry name" value="PROTOPORPHYRINOGEN OXIDASE"/>
    <property type="match status" value="1"/>
</dbReference>
<evidence type="ECO:0000313" key="3">
    <source>
        <dbReference type="Proteomes" id="UP001152321"/>
    </source>
</evidence>
<feature type="domain" description="Amine oxidase" evidence="1">
    <location>
        <begin position="11"/>
        <end position="210"/>
    </location>
</feature>
<reference evidence="2" key="1">
    <citation type="submission" date="2022-08" db="EMBL/GenBank/DDBJ databases">
        <title>Novel Bdellovibrio Species Isolated from Svalbard: Designation Bdellovibrio svalbardensis.</title>
        <authorList>
            <person name="Mitchell R.J."/>
            <person name="Choi S.Y."/>
        </authorList>
    </citation>
    <scope>NUCLEOTIDE SEQUENCE</scope>
    <source>
        <strain evidence="2">PAP01</strain>
    </source>
</reference>
<evidence type="ECO:0000259" key="1">
    <source>
        <dbReference type="Pfam" id="PF01593"/>
    </source>
</evidence>
<dbReference type="Gene3D" id="3.50.50.60">
    <property type="entry name" value="FAD/NAD(P)-binding domain"/>
    <property type="match status" value="1"/>
</dbReference>
<keyword evidence="3" id="KW-1185">Reference proteome</keyword>
<organism evidence="2 3">
    <name type="scientific">Bdellovibrio svalbardensis</name>
    <dbReference type="NCBI Taxonomy" id="2972972"/>
    <lineage>
        <taxon>Bacteria</taxon>
        <taxon>Pseudomonadati</taxon>
        <taxon>Bdellovibrionota</taxon>
        <taxon>Bdellovibrionia</taxon>
        <taxon>Bdellovibrionales</taxon>
        <taxon>Pseudobdellovibrionaceae</taxon>
        <taxon>Bdellovibrio</taxon>
    </lineage>
</organism>
<dbReference type="RefSeq" id="WP_277576779.1">
    <property type="nucleotide sequence ID" value="NZ_JANRMI010000001.1"/>
</dbReference>